<dbReference type="CDD" id="cd07890">
    <property type="entry name" value="CYTH-like_AC_IV-like"/>
    <property type="match status" value="1"/>
</dbReference>
<proteinExistence type="predicted"/>
<dbReference type="InterPro" id="IPR008173">
    <property type="entry name" value="Adenylyl_cyclase_CyaB"/>
</dbReference>
<feature type="domain" description="CYTH" evidence="1">
    <location>
        <begin position="1"/>
        <end position="175"/>
    </location>
</feature>
<dbReference type="AlphaFoldDB" id="A0A284VRQ1"/>
<dbReference type="OrthoDB" id="46040at2157"/>
<name>A0A284VRQ1_9EURY</name>
<evidence type="ECO:0000313" key="3">
    <source>
        <dbReference type="Proteomes" id="UP000218615"/>
    </source>
</evidence>
<dbReference type="RefSeq" id="WP_096206583.1">
    <property type="nucleotide sequence ID" value="NZ_FZMP01000203.1"/>
</dbReference>
<dbReference type="InterPro" id="IPR033469">
    <property type="entry name" value="CYTH-like_dom_sf"/>
</dbReference>
<dbReference type="NCBIfam" id="TIGR00318">
    <property type="entry name" value="cyaB"/>
    <property type="match status" value="1"/>
</dbReference>
<protein>
    <recommendedName>
        <fullName evidence="1">CYTH domain-containing protein</fullName>
    </recommendedName>
</protein>
<dbReference type="InterPro" id="IPR023577">
    <property type="entry name" value="CYTH_domain"/>
</dbReference>
<keyword evidence="3" id="KW-1185">Reference proteome</keyword>
<dbReference type="Proteomes" id="UP000218615">
    <property type="component" value="Unassembled WGS sequence"/>
</dbReference>
<sequence length="177" mass="20444">MIEVEIKARVEDPKYIERTIIALGATPIGIENQADTYYNSSSYDFEITDEALRIRAQDSKCFFTYKGPKMDNVSKTRKEFEVEINDANVMGDILLSLGFSPVATIVKKRKLYRIGDFSISLDNVRSLGDFIEVEIALRDPKNYEEKVESIFRFIDKLGINRESTVRESYLEMFLNQK</sequence>
<dbReference type="PANTHER" id="PTHR21028">
    <property type="entry name" value="SI:CH211-156B7.4"/>
    <property type="match status" value="1"/>
</dbReference>
<dbReference type="Pfam" id="PF01928">
    <property type="entry name" value="CYTH"/>
    <property type="match status" value="1"/>
</dbReference>
<dbReference type="EMBL" id="FZMP01000203">
    <property type="protein sequence ID" value="SNQ61956.1"/>
    <property type="molecule type" value="Genomic_DNA"/>
</dbReference>
<dbReference type="Gene3D" id="2.40.320.10">
    <property type="entry name" value="Hypothetical Protein Pfu-838710-001"/>
    <property type="match status" value="1"/>
</dbReference>
<evidence type="ECO:0000313" key="2">
    <source>
        <dbReference type="EMBL" id="SNQ61956.1"/>
    </source>
</evidence>
<organism evidence="2 3">
    <name type="scientific">Candidatus Methanoperedens nitratireducens</name>
    <dbReference type="NCBI Taxonomy" id="1392998"/>
    <lineage>
        <taxon>Archaea</taxon>
        <taxon>Methanobacteriati</taxon>
        <taxon>Methanobacteriota</taxon>
        <taxon>Stenosarchaea group</taxon>
        <taxon>Methanomicrobia</taxon>
        <taxon>Methanosarcinales</taxon>
        <taxon>ANME-2 cluster</taxon>
        <taxon>Candidatus Methanoperedentaceae</taxon>
        <taxon>Candidatus Methanoperedens</taxon>
    </lineage>
</organism>
<dbReference type="SUPFAM" id="SSF55154">
    <property type="entry name" value="CYTH-like phosphatases"/>
    <property type="match status" value="1"/>
</dbReference>
<dbReference type="SMART" id="SM01118">
    <property type="entry name" value="CYTH"/>
    <property type="match status" value="1"/>
</dbReference>
<gene>
    <name evidence="2" type="ORF">MNV_560002</name>
</gene>
<reference evidence="3" key="1">
    <citation type="submission" date="2017-06" db="EMBL/GenBank/DDBJ databases">
        <authorList>
            <person name="Cremers G."/>
        </authorList>
    </citation>
    <scope>NUCLEOTIDE SEQUENCE [LARGE SCALE GENOMIC DNA]</scope>
</reference>
<dbReference type="PANTHER" id="PTHR21028:SF2">
    <property type="entry name" value="CYTH DOMAIN-CONTAINING PROTEIN"/>
    <property type="match status" value="1"/>
</dbReference>
<accession>A0A284VRQ1</accession>
<evidence type="ECO:0000259" key="1">
    <source>
        <dbReference type="PROSITE" id="PS51707"/>
    </source>
</evidence>
<dbReference type="PROSITE" id="PS51707">
    <property type="entry name" value="CYTH"/>
    <property type="match status" value="1"/>
</dbReference>